<feature type="compositionally biased region" description="Basic residues" evidence="1">
    <location>
        <begin position="1"/>
        <end position="13"/>
    </location>
</feature>
<reference evidence="2 3" key="1">
    <citation type="submission" date="2016-02" db="EMBL/GenBank/DDBJ databases">
        <authorList>
            <person name="Wen L."/>
            <person name="He K."/>
            <person name="Yang H."/>
        </authorList>
    </citation>
    <scope>NUCLEOTIDE SEQUENCE [LARGE SCALE GENOMIC DNA]</scope>
    <source>
        <strain evidence="2 3">DSM 22607</strain>
    </source>
</reference>
<keyword evidence="3" id="KW-1185">Reference proteome</keyword>
<comment type="caution">
    <text evidence="2">The sequence shown here is derived from an EMBL/GenBank/DDBJ whole genome shotgun (WGS) entry which is preliminary data.</text>
</comment>
<protein>
    <submittedName>
        <fullName evidence="2">Uncharacterized protein</fullName>
    </submittedName>
</protein>
<feature type="compositionally biased region" description="Basic and acidic residues" evidence="1">
    <location>
        <begin position="21"/>
        <end position="41"/>
    </location>
</feature>
<gene>
    <name evidence="2" type="ORF">HMPREF3293_01410</name>
</gene>
<dbReference type="EMBL" id="LSZW01000057">
    <property type="protein sequence ID" value="KXK65688.1"/>
    <property type="molecule type" value="Genomic_DNA"/>
</dbReference>
<accession>A0A136Q4S2</accession>
<evidence type="ECO:0000256" key="1">
    <source>
        <dbReference type="SAM" id="MobiDB-lite"/>
    </source>
</evidence>
<organism evidence="2 3">
    <name type="scientific">Christensenella minuta</name>
    <dbReference type="NCBI Taxonomy" id="626937"/>
    <lineage>
        <taxon>Bacteria</taxon>
        <taxon>Bacillati</taxon>
        <taxon>Bacillota</taxon>
        <taxon>Clostridia</taxon>
        <taxon>Christensenellales</taxon>
        <taxon>Christensenellaceae</taxon>
        <taxon>Christensenella</taxon>
    </lineage>
</organism>
<sequence length="41" mass="4535">MARRALKTKRRSRPGGEDAAPEERSGRGAGGRDDLSIRRQL</sequence>
<proteinExistence type="predicted"/>
<dbReference type="AlphaFoldDB" id="A0A136Q4S2"/>
<evidence type="ECO:0000313" key="3">
    <source>
        <dbReference type="Proteomes" id="UP000070366"/>
    </source>
</evidence>
<feature type="region of interest" description="Disordered" evidence="1">
    <location>
        <begin position="1"/>
        <end position="41"/>
    </location>
</feature>
<dbReference type="Proteomes" id="UP000070366">
    <property type="component" value="Unassembled WGS sequence"/>
</dbReference>
<evidence type="ECO:0000313" key="2">
    <source>
        <dbReference type="EMBL" id="KXK65688.1"/>
    </source>
</evidence>
<name>A0A136Q4S2_9FIRM</name>